<dbReference type="OrthoDB" id="4424949at2"/>
<keyword evidence="1" id="KW-0472">Membrane</keyword>
<evidence type="ECO:0000313" key="3">
    <source>
        <dbReference type="Proteomes" id="UP000336646"/>
    </source>
</evidence>
<proteinExistence type="predicted"/>
<protein>
    <submittedName>
        <fullName evidence="2">DUF2993 domain-containing protein</fullName>
    </submittedName>
</protein>
<name>A0A6C1U3A1_9CORY</name>
<evidence type="ECO:0000256" key="1">
    <source>
        <dbReference type="SAM" id="Phobius"/>
    </source>
</evidence>
<keyword evidence="1" id="KW-0812">Transmembrane</keyword>
<feature type="transmembrane region" description="Helical" evidence="1">
    <location>
        <begin position="21"/>
        <end position="44"/>
    </location>
</feature>
<keyword evidence="1" id="KW-1133">Transmembrane helix</keyword>
<dbReference type="InterPro" id="IPR021373">
    <property type="entry name" value="DUF2993"/>
</dbReference>
<sequence>MSRWTYDSRMTRTKGSLAWKIFVGVLAVIFILIVVAEFGLRAYVSNRIETEFANAAPVPTTANPQVAFGPQPLTFGLLAGTVPHMTLSVPSTLVLDGDSFTGQPAATVNVDKVRQSDSGFVADTLDVTTELPDAFIQAILQQQASAALSQVDGLPAATLKNLVNISGVESNPDAGTVAIQFNNGLARINLRPQMDGDELTFTADSTSLFGIDLPGGVAESLSQALREGMQDAVFGPMRVRDVTVIDGGLLVSLNGHDVNLNQISEAL</sequence>
<accession>A0A6C1U3A1</accession>
<evidence type="ECO:0000313" key="2">
    <source>
        <dbReference type="EMBL" id="TVS29425.1"/>
    </source>
</evidence>
<dbReference type="Proteomes" id="UP000336646">
    <property type="component" value="Unassembled WGS sequence"/>
</dbReference>
<gene>
    <name evidence="2" type="ORF">EKI59_03740</name>
</gene>
<dbReference type="AlphaFoldDB" id="A0A6C1U3A1"/>
<reference evidence="2 3" key="1">
    <citation type="submission" date="2018-12" db="EMBL/GenBank/DDBJ databases">
        <title>Corynebacterium sanguinis sp. nov., a clinically-associated and environmental corynebacterium.</title>
        <authorList>
            <person name="Gonzales-Siles L."/>
            <person name="Jaen-Luchoro D."/>
            <person name="Cardew S."/>
            <person name="Inganas E."/>
            <person name="Ohlen M."/>
            <person name="Jensie-Markopolous S."/>
            <person name="Pinyeiro-Iglesias B."/>
            <person name="Molin K."/>
            <person name="Skovbjerg S."/>
            <person name="Svensson-Stadler L."/>
            <person name="Funke G."/>
            <person name="Moore E.R.B."/>
        </authorList>
    </citation>
    <scope>NUCLEOTIDE SEQUENCE [LARGE SCALE GENOMIC DNA]</scope>
    <source>
        <strain evidence="2 3">58734</strain>
    </source>
</reference>
<dbReference type="EMBL" id="RXIR01000005">
    <property type="protein sequence ID" value="TVS29425.1"/>
    <property type="molecule type" value="Genomic_DNA"/>
</dbReference>
<dbReference type="Pfam" id="PF11209">
    <property type="entry name" value="LmeA"/>
    <property type="match status" value="1"/>
</dbReference>
<comment type="caution">
    <text evidence="2">The sequence shown here is derived from an EMBL/GenBank/DDBJ whole genome shotgun (WGS) entry which is preliminary data.</text>
</comment>
<organism evidence="2 3">
    <name type="scientific">Corynebacterium sanguinis</name>
    <dbReference type="NCBI Taxonomy" id="2594913"/>
    <lineage>
        <taxon>Bacteria</taxon>
        <taxon>Bacillati</taxon>
        <taxon>Actinomycetota</taxon>
        <taxon>Actinomycetes</taxon>
        <taxon>Mycobacteriales</taxon>
        <taxon>Corynebacteriaceae</taxon>
        <taxon>Corynebacterium</taxon>
    </lineage>
</organism>